<feature type="region of interest" description="Disordered" evidence="1">
    <location>
        <begin position="1"/>
        <end position="25"/>
    </location>
</feature>
<feature type="compositionally biased region" description="Basic and acidic residues" evidence="1">
    <location>
        <begin position="135"/>
        <end position="155"/>
    </location>
</feature>
<feature type="compositionally biased region" description="Basic and acidic residues" evidence="1">
    <location>
        <begin position="1"/>
        <end position="10"/>
    </location>
</feature>
<organism evidence="2 3">
    <name type="scientific">Halobellus limi</name>
    <dbReference type="NCBI Taxonomy" id="699433"/>
    <lineage>
        <taxon>Archaea</taxon>
        <taxon>Methanobacteriati</taxon>
        <taxon>Methanobacteriota</taxon>
        <taxon>Stenosarchaea group</taxon>
        <taxon>Halobacteria</taxon>
        <taxon>Halobacteriales</taxon>
        <taxon>Haloferacaceae</taxon>
        <taxon>Halobellus</taxon>
    </lineage>
</organism>
<feature type="region of interest" description="Disordered" evidence="1">
    <location>
        <begin position="130"/>
        <end position="174"/>
    </location>
</feature>
<evidence type="ECO:0000313" key="3">
    <source>
        <dbReference type="Proteomes" id="UP000236740"/>
    </source>
</evidence>
<keyword evidence="2" id="KW-0269">Exonuclease</keyword>
<gene>
    <name evidence="2" type="ORF">SAMN04488133_0956</name>
</gene>
<keyword evidence="2" id="KW-0378">Hydrolase</keyword>
<dbReference type="EMBL" id="FNVN01000001">
    <property type="protein sequence ID" value="SEF86336.1"/>
    <property type="molecule type" value="Genomic_DNA"/>
</dbReference>
<sequence>MESPAERPARSGDASPADSTVTSDTIPISHLARAAYCPRQYYYAERDGDHGPPRDVAAVRDLAFEYEANRTATDEELRRLPIAVSPGRYRSNLASLAERDDYDRLAAPAVREAFLRGRDCHGVAHKVLGLGGETGRADGHRGAEERNGSDGRDDAAPPTPTVVSPGDPPPQGVWEPQRVRAVAVAKALAWEREREIPRALVEYPAHGVVRSVRLTTRNRGAYRRTLWTVRSMRGVPSRIREESKCDACDYRTTCGTKTRSLKTLLGLG</sequence>
<proteinExistence type="predicted"/>
<accession>A0A1H5VH02</accession>
<name>A0A1H5VH02_9EURY</name>
<dbReference type="AlphaFoldDB" id="A0A1H5VH02"/>
<keyword evidence="2" id="KW-0540">Nuclease</keyword>
<reference evidence="2 3" key="1">
    <citation type="submission" date="2016-10" db="EMBL/GenBank/DDBJ databases">
        <authorList>
            <person name="de Groot N.N."/>
        </authorList>
    </citation>
    <scope>NUCLEOTIDE SEQUENCE [LARGE SCALE GENOMIC DNA]</scope>
    <source>
        <strain evidence="2 3">CGMCC 1.10331</strain>
    </source>
</reference>
<protein>
    <submittedName>
        <fullName evidence="2">CRISPR-associated exonuclease Cas4</fullName>
    </submittedName>
</protein>
<dbReference type="GO" id="GO:0004527">
    <property type="term" value="F:exonuclease activity"/>
    <property type="evidence" value="ECO:0007669"/>
    <property type="project" value="UniProtKB-KW"/>
</dbReference>
<dbReference type="Proteomes" id="UP000236740">
    <property type="component" value="Unassembled WGS sequence"/>
</dbReference>
<keyword evidence="3" id="KW-1185">Reference proteome</keyword>
<evidence type="ECO:0000313" key="2">
    <source>
        <dbReference type="EMBL" id="SEF86336.1"/>
    </source>
</evidence>
<evidence type="ECO:0000256" key="1">
    <source>
        <dbReference type="SAM" id="MobiDB-lite"/>
    </source>
</evidence>